<reference evidence="4" key="2">
    <citation type="submission" date="2018-02" db="EMBL/GenBank/DDBJ databases">
        <title>Complete genome sequence of the Methanococcus maripaludis type strain JJ (DSM 2067), a model for selenoprotein synthesis in Archaea.</title>
        <authorList>
            <person name="Poehlein A."/>
            <person name="Heym D."/>
            <person name="Quitzke V."/>
            <person name="Fersch J."/>
            <person name="Daniel R."/>
            <person name="Rother M."/>
        </authorList>
    </citation>
    <scope>NUCLEOTIDE SEQUENCE [LARGE SCALE GENOMIC DNA]</scope>
    <source>
        <strain evidence="4">DSM 2067</strain>
    </source>
</reference>
<dbReference type="InterPro" id="IPR008978">
    <property type="entry name" value="HSP20-like_chaperone"/>
</dbReference>
<dbReference type="Proteomes" id="UP000239462">
    <property type="component" value="Chromosome"/>
</dbReference>
<sequence>MFGRDPKDPFSEIFKVFGMGVPMEGLGGSMGKSMFQMNSMGLEISGKGFMPITLIEGDETIKVIALVPGINKDDIVINAIGETLELRAKRAPMAIMESEKIIYSEVPEDEEVYKTIKLPAPVKEGNSSAKFENGMLIVTLPKSEKAKRTGIDIE</sequence>
<dbReference type="KEGG" id="mmad:MMJJ_02940"/>
<evidence type="ECO:0000256" key="2">
    <source>
        <dbReference type="RuleBase" id="RU003616"/>
    </source>
</evidence>
<dbReference type="Gene3D" id="2.60.40.790">
    <property type="match status" value="1"/>
</dbReference>
<dbReference type="EMBL" id="CP026606">
    <property type="protein sequence ID" value="AVB75711.1"/>
    <property type="molecule type" value="Genomic_DNA"/>
</dbReference>
<gene>
    <name evidence="5" type="ORF">HNP93_001111</name>
    <name evidence="4" type="ORF">MMJJ_02940</name>
</gene>
<dbReference type="Pfam" id="PF00011">
    <property type="entry name" value="HSP20"/>
    <property type="match status" value="1"/>
</dbReference>
<dbReference type="AlphaFoldDB" id="A0A2L1C8L1"/>
<evidence type="ECO:0000313" key="5">
    <source>
        <dbReference type="EMBL" id="MBA2858410.1"/>
    </source>
</evidence>
<evidence type="ECO:0000313" key="4">
    <source>
        <dbReference type="EMBL" id="AVB75711.1"/>
    </source>
</evidence>
<dbReference type="RefSeq" id="WP_104837368.1">
    <property type="nucleotide sequence ID" value="NZ_CP026606.1"/>
</dbReference>
<dbReference type="EMBL" id="JACDUN010000001">
    <property type="protein sequence ID" value="MBA2858410.1"/>
    <property type="molecule type" value="Genomic_DNA"/>
</dbReference>
<dbReference type="SUPFAM" id="SSF49764">
    <property type="entry name" value="HSP20-like chaperones"/>
    <property type="match status" value="1"/>
</dbReference>
<reference evidence="5 7" key="3">
    <citation type="submission" date="2020-07" db="EMBL/GenBank/DDBJ databases">
        <title>Genomic Encyclopedia of Type Strains, Phase IV (KMG-V): Genome sequencing to study the core and pangenomes of soil and plant-associated prokaryotes.</title>
        <authorList>
            <person name="Whitman W."/>
        </authorList>
    </citation>
    <scope>NUCLEOTIDE SEQUENCE [LARGE SCALE GENOMIC DNA]</scope>
    <source>
        <strain evidence="5 7">C12</strain>
    </source>
</reference>
<dbReference type="PROSITE" id="PS01031">
    <property type="entry name" value="SHSP"/>
    <property type="match status" value="1"/>
</dbReference>
<name>A0A2L1C8L1_METMI</name>
<dbReference type="Proteomes" id="UP000558015">
    <property type="component" value="Unassembled WGS sequence"/>
</dbReference>
<feature type="domain" description="SHSP" evidence="3">
    <location>
        <begin position="43"/>
        <end position="154"/>
    </location>
</feature>
<evidence type="ECO:0000259" key="3">
    <source>
        <dbReference type="PROSITE" id="PS01031"/>
    </source>
</evidence>
<dbReference type="InterPro" id="IPR002068">
    <property type="entry name" value="A-crystallin/Hsp20_dom"/>
</dbReference>
<accession>A0A2L1C8L1</accession>
<evidence type="ECO:0000313" key="6">
    <source>
        <dbReference type="Proteomes" id="UP000239462"/>
    </source>
</evidence>
<comment type="similarity">
    <text evidence="1 2">Belongs to the small heat shock protein (HSP20) family.</text>
</comment>
<dbReference type="GeneID" id="36101389"/>
<evidence type="ECO:0000313" key="7">
    <source>
        <dbReference type="Proteomes" id="UP000558015"/>
    </source>
</evidence>
<reference evidence="6" key="1">
    <citation type="journal article" date="2018" name="Genome Announc.">
        <title>Complete Genome Sequence of the Methanococcus maripaludis Type Strain JJ (DSM 2067), a Model for Selenoprotein Synthesis in Archaea.</title>
        <authorList>
            <person name="Poehlein A."/>
            <person name="Heym D."/>
            <person name="Quitzke V."/>
            <person name="Fersch J."/>
            <person name="Daniel R."/>
            <person name="Rother M."/>
        </authorList>
    </citation>
    <scope>NUCLEOTIDE SEQUENCE [LARGE SCALE GENOMIC DNA]</scope>
    <source>
        <strain evidence="6">DSM 2067</strain>
    </source>
</reference>
<protein>
    <submittedName>
        <fullName evidence="5">HSP20 family protein</fullName>
    </submittedName>
    <submittedName>
        <fullName evidence="4">Hsp20/alpha crystallin family protein</fullName>
    </submittedName>
</protein>
<dbReference type="CDD" id="cd06464">
    <property type="entry name" value="ACD_sHsps-like"/>
    <property type="match status" value="1"/>
</dbReference>
<evidence type="ECO:0000256" key="1">
    <source>
        <dbReference type="PROSITE-ProRule" id="PRU00285"/>
    </source>
</evidence>
<proteinExistence type="inferred from homology"/>
<organism evidence="4 6">
    <name type="scientific">Methanococcus maripaludis</name>
    <name type="common">Methanococcus deltae</name>
    <dbReference type="NCBI Taxonomy" id="39152"/>
    <lineage>
        <taxon>Archaea</taxon>
        <taxon>Methanobacteriati</taxon>
        <taxon>Methanobacteriota</taxon>
        <taxon>Methanomada group</taxon>
        <taxon>Methanococci</taxon>
        <taxon>Methanococcales</taxon>
        <taxon>Methanococcaceae</taxon>
        <taxon>Methanococcus</taxon>
    </lineage>
</organism>